<dbReference type="SUPFAM" id="SSF53659">
    <property type="entry name" value="Isocitrate/Isopropylmalate dehydrogenase-like"/>
    <property type="match status" value="1"/>
</dbReference>
<proteinExistence type="predicted"/>
<gene>
    <name evidence="1" type="ORF">ENL01_04435</name>
</gene>
<dbReference type="Gene3D" id="3.40.718.10">
    <property type="entry name" value="Isopropylmalate Dehydrogenase"/>
    <property type="match status" value="1"/>
</dbReference>
<accession>A0A7C5DGP9</accession>
<comment type="caution">
    <text evidence="1">The sequence shown here is derived from an EMBL/GenBank/DDBJ whole genome shotgun (WGS) entry which is preliminary data.</text>
</comment>
<feature type="non-terminal residue" evidence="1">
    <location>
        <position position="71"/>
    </location>
</feature>
<dbReference type="AlphaFoldDB" id="A0A7C5DGP9"/>
<protein>
    <submittedName>
        <fullName evidence="1">4-hydroxythreonine-4-phosphate dehydrogenase PdxA</fullName>
    </submittedName>
</protein>
<reference evidence="1" key="1">
    <citation type="journal article" date="2020" name="mSystems">
        <title>Genome- and Community-Level Interaction Insights into Carbon Utilization and Element Cycling Functions of Hydrothermarchaeota in Hydrothermal Sediment.</title>
        <authorList>
            <person name="Zhou Z."/>
            <person name="Liu Y."/>
            <person name="Xu W."/>
            <person name="Pan J."/>
            <person name="Luo Z.H."/>
            <person name="Li M."/>
        </authorList>
    </citation>
    <scope>NUCLEOTIDE SEQUENCE [LARGE SCALE GENOMIC DNA]</scope>
    <source>
        <strain evidence="1">HyVt-628</strain>
    </source>
</reference>
<evidence type="ECO:0000313" key="1">
    <source>
        <dbReference type="EMBL" id="HHE08108.1"/>
    </source>
</evidence>
<organism evidence="1">
    <name type="scientific">Chlorobaculum parvum</name>
    <dbReference type="NCBI Taxonomy" id="274539"/>
    <lineage>
        <taxon>Bacteria</taxon>
        <taxon>Pseudomonadati</taxon>
        <taxon>Chlorobiota</taxon>
        <taxon>Chlorobiia</taxon>
        <taxon>Chlorobiales</taxon>
        <taxon>Chlorobiaceae</taxon>
        <taxon>Chlorobaculum</taxon>
    </lineage>
</organism>
<dbReference type="EMBL" id="DRSK01000249">
    <property type="protein sequence ID" value="HHE08108.1"/>
    <property type="molecule type" value="Genomic_DNA"/>
</dbReference>
<dbReference type="Proteomes" id="UP000886059">
    <property type="component" value="Unassembled WGS sequence"/>
</dbReference>
<name>A0A7C5DGP9_9CHLB</name>
<sequence length="71" mass="7700">MRIVFSIGDIHGIGPEIILKSVLSLSSEEDSYVVTGSFRVLEFYRNLLGLPVELQRIGGVDDIATIAPKPG</sequence>